<reference evidence="4 5" key="1">
    <citation type="journal article" date="2024" name="Int. J. Syst. Evol. Microbiol.">
        <title>Clostridium omnivorum sp. nov., isolated from anoxic soil under the treatment of reductive soil disinfestation.</title>
        <authorList>
            <person name="Ueki A."/>
            <person name="Tonouchi A."/>
            <person name="Kaku N."/>
            <person name="Honma S."/>
            <person name="Ueki K."/>
        </authorList>
    </citation>
    <scope>NUCLEOTIDE SEQUENCE [LARGE SCALE GENOMIC DNA]</scope>
    <source>
        <strain evidence="4 5">E14</strain>
    </source>
</reference>
<evidence type="ECO:0000256" key="2">
    <source>
        <dbReference type="SAM" id="Phobius"/>
    </source>
</evidence>
<evidence type="ECO:0000313" key="5">
    <source>
        <dbReference type="Proteomes" id="UP001208567"/>
    </source>
</evidence>
<accession>A0ABQ5N3Z1</accession>
<feature type="region of interest" description="Disordered" evidence="1">
    <location>
        <begin position="128"/>
        <end position="189"/>
    </location>
</feature>
<keyword evidence="2" id="KW-0472">Membrane</keyword>
<feature type="compositionally biased region" description="Polar residues" evidence="1">
    <location>
        <begin position="133"/>
        <end position="189"/>
    </location>
</feature>
<keyword evidence="5" id="KW-1185">Reference proteome</keyword>
<comment type="caution">
    <text evidence="4">The sequence shown here is derived from an EMBL/GenBank/DDBJ whole genome shotgun (WGS) entry which is preliminary data.</text>
</comment>
<keyword evidence="2" id="KW-1133">Transmembrane helix</keyword>
<proteinExistence type="predicted"/>
<protein>
    <recommendedName>
        <fullName evidence="3">Putative zinc-finger domain-containing protein</fullName>
    </recommendedName>
</protein>
<evidence type="ECO:0000256" key="1">
    <source>
        <dbReference type="SAM" id="MobiDB-lite"/>
    </source>
</evidence>
<name>A0ABQ5N3Z1_9CLOT</name>
<dbReference type="RefSeq" id="WP_264849180.1">
    <property type="nucleotide sequence ID" value="NZ_BRXR01000001.1"/>
</dbReference>
<evidence type="ECO:0000313" key="4">
    <source>
        <dbReference type="EMBL" id="GLC29906.1"/>
    </source>
</evidence>
<organism evidence="4 5">
    <name type="scientific">Clostridium omnivorum</name>
    <dbReference type="NCBI Taxonomy" id="1604902"/>
    <lineage>
        <taxon>Bacteria</taxon>
        <taxon>Bacillati</taxon>
        <taxon>Bacillota</taxon>
        <taxon>Clostridia</taxon>
        <taxon>Eubacteriales</taxon>
        <taxon>Clostridiaceae</taxon>
        <taxon>Clostridium</taxon>
    </lineage>
</organism>
<keyword evidence="2" id="KW-0812">Transmembrane</keyword>
<gene>
    <name evidence="4" type="ORF">bsdE14_13160</name>
</gene>
<sequence length="312" mass="34540">MNCRTFSKSLKDYIAGELSEDVNEAMEKHMSKCEKCSMAYEMEYGSYKAINGMAFSQNDSFTSSRYEILQSIDKERYNKSFMNKLGFYMKRNSFKYALGAAAVIAIIFLSSLAISQFKNLDIIGGPHVEDVPKTNTNVEKNTSPAGSNENNGTASNTKDTPVTNSKDVPAANTNTKGTSTENPTQEIKSNNEVKQNFIYNNNKLGISFTLPASWSGKYTIKEASEGINIFFKPTEAVPEGSGLIFCIAKEVPNADEPLYKVGNQKNIVAKGISYVVDGPRDIGFPPEHKEYNDYKKLQADVPNVVKTIKVVK</sequence>
<feature type="transmembrane region" description="Helical" evidence="2">
    <location>
        <begin position="94"/>
        <end position="114"/>
    </location>
</feature>
<dbReference type="EMBL" id="BRXR01000001">
    <property type="protein sequence ID" value="GLC29906.1"/>
    <property type="molecule type" value="Genomic_DNA"/>
</dbReference>
<dbReference type="InterPro" id="IPR027383">
    <property type="entry name" value="Znf_put"/>
</dbReference>
<feature type="domain" description="Putative zinc-finger" evidence="3">
    <location>
        <begin position="3"/>
        <end position="36"/>
    </location>
</feature>
<evidence type="ECO:0000259" key="3">
    <source>
        <dbReference type="Pfam" id="PF13490"/>
    </source>
</evidence>
<dbReference type="Pfam" id="PF13490">
    <property type="entry name" value="zf-HC2"/>
    <property type="match status" value="1"/>
</dbReference>
<dbReference type="Proteomes" id="UP001208567">
    <property type="component" value="Unassembled WGS sequence"/>
</dbReference>